<reference evidence="3 4" key="2">
    <citation type="submission" date="2019-09" db="EMBL/GenBank/DDBJ databases">
        <title>Complete genome sequencing of four Arcobacter species reveals a diverse suite of mobile elements.</title>
        <authorList>
            <person name="Miller W.G."/>
            <person name="Yee E."/>
            <person name="Bono J.L."/>
        </authorList>
    </citation>
    <scope>NUCLEOTIDE SEQUENCE [LARGE SCALE GENOMIC DNA]</scope>
    <source>
        <strain evidence="3 4">LMG 26638</strain>
    </source>
</reference>
<dbReference type="RefSeq" id="WP_130232832.1">
    <property type="nucleotide sequence ID" value="NZ_BMEF01000004.1"/>
</dbReference>
<dbReference type="EMBL" id="CP035928">
    <property type="protein sequence ID" value="QEP33875.1"/>
    <property type="molecule type" value="Genomic_DNA"/>
</dbReference>
<gene>
    <name evidence="3" type="primary">rimI</name>
    <name evidence="3" type="ORF">APAC_0731</name>
</gene>
<protein>
    <submittedName>
        <fullName evidence="3">Ribosomal-protein-S18-alanine N-acetyltransferase</fullName>
    </submittedName>
</protein>
<keyword evidence="2" id="KW-0012">Acyltransferase</keyword>
<name>A0A5C2H8U5_9BACT</name>
<dbReference type="AlphaFoldDB" id="A0A5C2H8U5"/>
<dbReference type="KEGG" id="apai:APAC_0731"/>
<dbReference type="Gene3D" id="3.40.630.30">
    <property type="match status" value="1"/>
</dbReference>
<dbReference type="Proteomes" id="UP000322726">
    <property type="component" value="Chromosome"/>
</dbReference>
<dbReference type="PANTHER" id="PTHR43420:SF12">
    <property type="entry name" value="N-ACETYLTRANSFERASE DOMAIN-CONTAINING PROTEIN"/>
    <property type="match status" value="1"/>
</dbReference>
<keyword evidence="4" id="KW-1185">Reference proteome</keyword>
<reference evidence="4" key="1">
    <citation type="submission" date="2019-09" db="EMBL/GenBank/DDBJ databases">
        <title>Complete genome sequencing of four Arcobacter species reveals a diverse suite of mobile elements.</title>
        <authorList>
            <person name="On S.L.W."/>
            <person name="Miller W.G."/>
            <person name="Biggs P."/>
            <person name="Cornelius A."/>
            <person name="Vandamme P."/>
        </authorList>
    </citation>
    <scope>NUCLEOTIDE SEQUENCE [LARGE SCALE GENOMIC DNA]</scope>
    <source>
        <strain evidence="4">LMG 26638</strain>
    </source>
</reference>
<dbReference type="GO" id="GO:0016747">
    <property type="term" value="F:acyltransferase activity, transferring groups other than amino-acyl groups"/>
    <property type="evidence" value="ECO:0007669"/>
    <property type="project" value="InterPro"/>
</dbReference>
<reference evidence="3 4" key="3">
    <citation type="submission" date="2019-09" db="EMBL/GenBank/DDBJ databases">
        <title>Taxonomic note: a critical rebuttal of the proposed division of the genus Arcobacter into six genera, emended descriptions of Arcobacter anaerophilus and the genus Arcobacter, and an assessment of genus-level boundaries for Epsilonproteobacteria using in silico genomic comparator tools.</title>
        <authorList>
            <person name="On S.L.W."/>
            <person name="Miller W.G."/>
            <person name="Biggs P."/>
            <person name="Cornelius A."/>
            <person name="Vandamme P."/>
        </authorList>
    </citation>
    <scope>NUCLEOTIDE SEQUENCE [LARGE SCALE GENOMIC DNA]</scope>
    <source>
        <strain evidence="3 4">LMG 26638</strain>
    </source>
</reference>
<dbReference type="PROSITE" id="PS51186">
    <property type="entry name" value="GNAT"/>
    <property type="match status" value="1"/>
</dbReference>
<dbReference type="Pfam" id="PF00583">
    <property type="entry name" value="Acetyltransf_1"/>
    <property type="match status" value="1"/>
</dbReference>
<evidence type="ECO:0000256" key="1">
    <source>
        <dbReference type="ARBA" id="ARBA00022679"/>
    </source>
</evidence>
<organism evidence="3 4">
    <name type="scientific">Malaciobacter pacificus</name>
    <dbReference type="NCBI Taxonomy" id="1080223"/>
    <lineage>
        <taxon>Bacteria</taxon>
        <taxon>Pseudomonadati</taxon>
        <taxon>Campylobacterota</taxon>
        <taxon>Epsilonproteobacteria</taxon>
        <taxon>Campylobacterales</taxon>
        <taxon>Arcobacteraceae</taxon>
        <taxon>Malaciobacter</taxon>
    </lineage>
</organism>
<accession>A0A5C2H8U5</accession>
<dbReference type="CDD" id="cd04301">
    <property type="entry name" value="NAT_SF"/>
    <property type="match status" value="1"/>
</dbReference>
<dbReference type="InterPro" id="IPR016181">
    <property type="entry name" value="Acyl_CoA_acyltransferase"/>
</dbReference>
<evidence type="ECO:0000313" key="3">
    <source>
        <dbReference type="EMBL" id="QEP33875.1"/>
    </source>
</evidence>
<evidence type="ECO:0000256" key="2">
    <source>
        <dbReference type="ARBA" id="ARBA00023315"/>
    </source>
</evidence>
<dbReference type="PANTHER" id="PTHR43420">
    <property type="entry name" value="ACETYLTRANSFERASE"/>
    <property type="match status" value="1"/>
</dbReference>
<evidence type="ECO:0000313" key="4">
    <source>
        <dbReference type="Proteomes" id="UP000322726"/>
    </source>
</evidence>
<sequence length="137" mass="16249">MIEIATTKDLNTLFDIENRVFANDSFALSKNSLRYHLSNNIIYKIEQDEKIAGYILWLKRKNYYRLYSLAIHPDFRGLGLASRLLEYSLENLDKEKFSLEVKVSNLDAIRLYKKFGFKVSRILKDYYEDIDGYLMVK</sequence>
<keyword evidence="1 3" id="KW-0808">Transferase</keyword>
<dbReference type="SUPFAM" id="SSF55729">
    <property type="entry name" value="Acyl-CoA N-acyltransferases (Nat)"/>
    <property type="match status" value="1"/>
</dbReference>
<dbReference type="InterPro" id="IPR050680">
    <property type="entry name" value="YpeA/RimI_acetyltransf"/>
</dbReference>
<dbReference type="OrthoDB" id="529907at2"/>
<proteinExistence type="predicted"/>
<dbReference type="InterPro" id="IPR000182">
    <property type="entry name" value="GNAT_dom"/>
</dbReference>